<reference evidence="2" key="1">
    <citation type="submission" date="2021-04" db="EMBL/GenBank/DDBJ databases">
        <authorList>
            <person name="Tunstrom K."/>
        </authorList>
    </citation>
    <scope>NUCLEOTIDE SEQUENCE</scope>
</reference>
<organism evidence="2 3">
    <name type="scientific">Parnassius apollo</name>
    <name type="common">Apollo butterfly</name>
    <name type="synonym">Papilio apollo</name>
    <dbReference type="NCBI Taxonomy" id="110799"/>
    <lineage>
        <taxon>Eukaryota</taxon>
        <taxon>Metazoa</taxon>
        <taxon>Ecdysozoa</taxon>
        <taxon>Arthropoda</taxon>
        <taxon>Hexapoda</taxon>
        <taxon>Insecta</taxon>
        <taxon>Pterygota</taxon>
        <taxon>Neoptera</taxon>
        <taxon>Endopterygota</taxon>
        <taxon>Lepidoptera</taxon>
        <taxon>Glossata</taxon>
        <taxon>Ditrysia</taxon>
        <taxon>Papilionoidea</taxon>
        <taxon>Papilionidae</taxon>
        <taxon>Parnassiinae</taxon>
        <taxon>Parnassini</taxon>
        <taxon>Parnassius</taxon>
        <taxon>Parnassius</taxon>
    </lineage>
</organism>
<evidence type="ECO:0000313" key="2">
    <source>
        <dbReference type="EMBL" id="CAG4991700.1"/>
    </source>
</evidence>
<proteinExistence type="predicted"/>
<evidence type="ECO:0000256" key="1">
    <source>
        <dbReference type="SAM" id="MobiDB-lite"/>
    </source>
</evidence>
<keyword evidence="3" id="KW-1185">Reference proteome</keyword>
<dbReference type="AlphaFoldDB" id="A0A8S3X1L7"/>
<accession>A0A8S3X1L7</accession>
<comment type="caution">
    <text evidence="2">The sequence shown here is derived from an EMBL/GenBank/DDBJ whole genome shotgun (WGS) entry which is preliminary data.</text>
</comment>
<feature type="region of interest" description="Disordered" evidence="1">
    <location>
        <begin position="1"/>
        <end position="73"/>
    </location>
</feature>
<sequence>MPEISSSEDTEAEIEYIESGESEWNEETESNTYQGEILEKQNERKAMDKKKISVQRKRKRSITEDSNSESELPLTQIAHSNKVKNAKKDINKGSFVIIMYEEYVDPFIDHCYIQKIKHMDHTYSQSMDSSFQSNLNILEGPIGQPLFSTPKRLVAAGYCRKYCILLQIVEGCTYIEYKKSRQQ</sequence>
<dbReference type="EMBL" id="CAJQZP010000885">
    <property type="protein sequence ID" value="CAG4991700.1"/>
    <property type="molecule type" value="Genomic_DNA"/>
</dbReference>
<dbReference type="OrthoDB" id="10567940at2759"/>
<gene>
    <name evidence="2" type="ORF">PAPOLLO_LOCUS12170</name>
</gene>
<evidence type="ECO:0000313" key="3">
    <source>
        <dbReference type="Proteomes" id="UP000691718"/>
    </source>
</evidence>
<feature type="compositionally biased region" description="Basic and acidic residues" evidence="1">
    <location>
        <begin position="37"/>
        <end position="51"/>
    </location>
</feature>
<dbReference type="Proteomes" id="UP000691718">
    <property type="component" value="Unassembled WGS sequence"/>
</dbReference>
<name>A0A8S3X1L7_PARAO</name>
<feature type="compositionally biased region" description="Acidic residues" evidence="1">
    <location>
        <begin position="1"/>
        <end position="29"/>
    </location>
</feature>
<protein>
    <submittedName>
        <fullName evidence="2">(apollo) hypothetical protein</fullName>
    </submittedName>
</protein>